<dbReference type="PANTHER" id="PTHR34180:SF1">
    <property type="entry name" value="BETA-ALANYL-DOPAMINE_CARCININE HYDROLASE"/>
    <property type="match status" value="1"/>
</dbReference>
<gene>
    <name evidence="2" type="ORF">H8S23_01080</name>
</gene>
<evidence type="ECO:0000313" key="3">
    <source>
        <dbReference type="Proteomes" id="UP000659630"/>
    </source>
</evidence>
<dbReference type="InterPro" id="IPR005079">
    <property type="entry name" value="Peptidase_C45_hydrolase"/>
</dbReference>
<comment type="caution">
    <text evidence="2">The sequence shown here is derived from an EMBL/GenBank/DDBJ whole genome shotgun (WGS) entry which is preliminary data.</text>
</comment>
<dbReference type="InterPro" id="IPR047794">
    <property type="entry name" value="C45_proenzyme-like"/>
</dbReference>
<dbReference type="AlphaFoldDB" id="A0A923I6K7"/>
<dbReference type="NCBIfam" id="NF040521">
    <property type="entry name" value="C45_proenzyme"/>
    <property type="match status" value="1"/>
</dbReference>
<dbReference type="InterPro" id="IPR047801">
    <property type="entry name" value="Peptidase_C45"/>
</dbReference>
<evidence type="ECO:0000313" key="2">
    <source>
        <dbReference type="EMBL" id="MBC5580094.1"/>
    </source>
</evidence>
<keyword evidence="2" id="KW-0378">Hydrolase</keyword>
<dbReference type="PANTHER" id="PTHR34180">
    <property type="entry name" value="PEPTIDASE C45"/>
    <property type="match status" value="1"/>
</dbReference>
<dbReference type="SUPFAM" id="SSF56235">
    <property type="entry name" value="N-terminal nucleophile aminohydrolases (Ntn hydrolases)"/>
    <property type="match status" value="1"/>
</dbReference>
<dbReference type="GO" id="GO:0016787">
    <property type="term" value="F:hydrolase activity"/>
    <property type="evidence" value="ECO:0007669"/>
    <property type="project" value="UniProtKB-KW"/>
</dbReference>
<accession>A0A923I6K7</accession>
<keyword evidence="3" id="KW-1185">Reference proteome</keyword>
<name>A0A923I6K7_9FIRM</name>
<dbReference type="Proteomes" id="UP000659630">
    <property type="component" value="Unassembled WGS sequence"/>
</dbReference>
<feature type="domain" description="Peptidase C45 hydrolase" evidence="1">
    <location>
        <begin position="101"/>
        <end position="320"/>
    </location>
</feature>
<proteinExistence type="predicted"/>
<sequence>MHHFIVSGPPYEAGRRLGEELRRCGQGPGDLPAAAMTKEKRDFARRCGEICAEEFPEAVQELYGLADGLSLPRETLARQIFCIYNYPPFQGCTCFAARSGAGVLLGRNSDFMIQMEGHCLSLEYRSAAGFCFWGNATAPVQLEDGMNSHGLAAGLTFVWPVVKRPGLNAGLLVRYLLQKCRTVKEGIAALKRLTISSAQTITLADAEGDMATVECNAARVEVLRPRAGEHFVAAVNGFCSGAMQPYAPAWDMMLSDQRRRTVCSALAARCDCDAAFARSLLAGEQGFLCQYDRALGADTLWSALYLPKRQQAFLCEGNPSRTPFYKVAVGAD</sequence>
<organism evidence="2 3">
    <name type="scientific">Anaerofilum hominis</name>
    <dbReference type="NCBI Taxonomy" id="2763016"/>
    <lineage>
        <taxon>Bacteria</taxon>
        <taxon>Bacillati</taxon>
        <taxon>Bacillota</taxon>
        <taxon>Clostridia</taxon>
        <taxon>Eubacteriales</taxon>
        <taxon>Oscillospiraceae</taxon>
        <taxon>Anaerofilum</taxon>
    </lineage>
</organism>
<reference evidence="2" key="1">
    <citation type="submission" date="2020-08" db="EMBL/GenBank/DDBJ databases">
        <title>Genome public.</title>
        <authorList>
            <person name="Liu C."/>
            <person name="Sun Q."/>
        </authorList>
    </citation>
    <scope>NUCLEOTIDE SEQUENCE</scope>
    <source>
        <strain evidence="2">BX8</strain>
    </source>
</reference>
<evidence type="ECO:0000259" key="1">
    <source>
        <dbReference type="Pfam" id="PF03417"/>
    </source>
</evidence>
<dbReference type="InterPro" id="IPR029055">
    <property type="entry name" value="Ntn_hydrolases_N"/>
</dbReference>
<protein>
    <submittedName>
        <fullName evidence="2">Choloylglycine hydrolase</fullName>
    </submittedName>
</protein>
<dbReference type="Gene3D" id="3.60.60.10">
    <property type="entry name" value="Penicillin V Acylase, Chain A"/>
    <property type="match status" value="1"/>
</dbReference>
<dbReference type="Pfam" id="PF03417">
    <property type="entry name" value="AAT"/>
    <property type="match status" value="1"/>
</dbReference>
<dbReference type="RefSeq" id="WP_186886467.1">
    <property type="nucleotide sequence ID" value="NZ_JACONZ010000001.1"/>
</dbReference>
<dbReference type="EMBL" id="JACONZ010000001">
    <property type="protein sequence ID" value="MBC5580094.1"/>
    <property type="molecule type" value="Genomic_DNA"/>
</dbReference>